<protein>
    <submittedName>
        <fullName evidence="1">Uncharacterized protein</fullName>
    </submittedName>
</protein>
<organism evidence="1 2">
    <name type="scientific">Amylocarpus encephaloides</name>
    <dbReference type="NCBI Taxonomy" id="45428"/>
    <lineage>
        <taxon>Eukaryota</taxon>
        <taxon>Fungi</taxon>
        <taxon>Dikarya</taxon>
        <taxon>Ascomycota</taxon>
        <taxon>Pezizomycotina</taxon>
        <taxon>Leotiomycetes</taxon>
        <taxon>Helotiales</taxon>
        <taxon>Helotiales incertae sedis</taxon>
        <taxon>Amylocarpus</taxon>
    </lineage>
</organism>
<dbReference type="Proteomes" id="UP000824998">
    <property type="component" value="Unassembled WGS sequence"/>
</dbReference>
<accession>A0A9P8C3R9</accession>
<dbReference type="InterPro" id="IPR051678">
    <property type="entry name" value="AGP_Transferase"/>
</dbReference>
<proteinExistence type="predicted"/>
<keyword evidence="2" id="KW-1185">Reference proteome</keyword>
<dbReference type="OrthoDB" id="2831558at2759"/>
<dbReference type="PANTHER" id="PTHR21310">
    <property type="entry name" value="AMINOGLYCOSIDE PHOSPHOTRANSFERASE-RELATED-RELATED"/>
    <property type="match status" value="1"/>
</dbReference>
<evidence type="ECO:0000313" key="2">
    <source>
        <dbReference type="Proteomes" id="UP000824998"/>
    </source>
</evidence>
<name>A0A9P8C3R9_9HELO</name>
<dbReference type="EMBL" id="MU251552">
    <property type="protein sequence ID" value="KAG9232380.1"/>
    <property type="molecule type" value="Genomic_DNA"/>
</dbReference>
<dbReference type="PANTHER" id="PTHR21310:SF51">
    <property type="entry name" value="AMINOGLYCOSIDE PHOSPHOTRANSFERASE DOMAIN-CONTAINING PROTEIN"/>
    <property type="match status" value="1"/>
</dbReference>
<gene>
    <name evidence="1" type="ORF">BJ875DRAFT_380845</name>
</gene>
<sequence>MEIETSWGILSFKRLLFSAFCKSVIGLCPGSYVIQNLEKKEGGLNRVFIFLMVNGTRTGTRFPSRITGSEMLTTNSEVITMAYIRRHTDIPVPKALEWSDCKANDIGTEYIII</sequence>
<dbReference type="AlphaFoldDB" id="A0A9P8C3R9"/>
<comment type="caution">
    <text evidence="1">The sequence shown here is derived from an EMBL/GenBank/DDBJ whole genome shotgun (WGS) entry which is preliminary data.</text>
</comment>
<evidence type="ECO:0000313" key="1">
    <source>
        <dbReference type="EMBL" id="KAG9232380.1"/>
    </source>
</evidence>
<reference evidence="1" key="1">
    <citation type="journal article" date="2021" name="IMA Fungus">
        <title>Genomic characterization of three marine fungi, including Emericellopsis atlantica sp. nov. with signatures of a generalist lifestyle and marine biomass degradation.</title>
        <authorList>
            <person name="Hagestad O.C."/>
            <person name="Hou L."/>
            <person name="Andersen J.H."/>
            <person name="Hansen E.H."/>
            <person name="Altermark B."/>
            <person name="Li C."/>
            <person name="Kuhnert E."/>
            <person name="Cox R.J."/>
            <person name="Crous P.W."/>
            <person name="Spatafora J.W."/>
            <person name="Lail K."/>
            <person name="Amirebrahimi M."/>
            <person name="Lipzen A."/>
            <person name="Pangilinan J."/>
            <person name="Andreopoulos W."/>
            <person name="Hayes R.D."/>
            <person name="Ng V."/>
            <person name="Grigoriev I.V."/>
            <person name="Jackson S.A."/>
            <person name="Sutton T.D.S."/>
            <person name="Dobson A.D.W."/>
            <person name="Rama T."/>
        </authorList>
    </citation>
    <scope>NUCLEOTIDE SEQUENCE</scope>
    <source>
        <strain evidence="1">TRa018bII</strain>
    </source>
</reference>